<sequence>IIFIRGGNIGRLIIDGLTVLEDRASGGNISLLVQDPLYVGGVPPDQTMKNIQ</sequence>
<dbReference type="EMBL" id="JAMKFB020000020">
    <property type="protein sequence ID" value="KAL0163817.1"/>
    <property type="molecule type" value="Genomic_DNA"/>
</dbReference>
<dbReference type="Gene3D" id="2.60.120.200">
    <property type="match status" value="1"/>
</dbReference>
<name>A0ABD0NPM6_CIRMR</name>
<protein>
    <submittedName>
        <fullName evidence="1">Uncharacterized protein</fullName>
    </submittedName>
</protein>
<gene>
    <name evidence="1" type="ORF">M9458_039570</name>
</gene>
<dbReference type="Proteomes" id="UP001529510">
    <property type="component" value="Unassembled WGS sequence"/>
</dbReference>
<comment type="caution">
    <text evidence="1">The sequence shown here is derived from an EMBL/GenBank/DDBJ whole genome shotgun (WGS) entry which is preliminary data.</text>
</comment>
<feature type="non-terminal residue" evidence="1">
    <location>
        <position position="52"/>
    </location>
</feature>
<keyword evidence="2" id="KW-1185">Reference proteome</keyword>
<evidence type="ECO:0000313" key="1">
    <source>
        <dbReference type="EMBL" id="KAL0163817.1"/>
    </source>
</evidence>
<dbReference type="SUPFAM" id="SSF49899">
    <property type="entry name" value="Concanavalin A-like lectins/glucanases"/>
    <property type="match status" value="1"/>
</dbReference>
<organism evidence="1 2">
    <name type="scientific">Cirrhinus mrigala</name>
    <name type="common">Mrigala</name>
    <dbReference type="NCBI Taxonomy" id="683832"/>
    <lineage>
        <taxon>Eukaryota</taxon>
        <taxon>Metazoa</taxon>
        <taxon>Chordata</taxon>
        <taxon>Craniata</taxon>
        <taxon>Vertebrata</taxon>
        <taxon>Euteleostomi</taxon>
        <taxon>Actinopterygii</taxon>
        <taxon>Neopterygii</taxon>
        <taxon>Teleostei</taxon>
        <taxon>Ostariophysi</taxon>
        <taxon>Cypriniformes</taxon>
        <taxon>Cyprinidae</taxon>
        <taxon>Labeoninae</taxon>
        <taxon>Labeonini</taxon>
        <taxon>Cirrhinus</taxon>
    </lineage>
</organism>
<proteinExistence type="predicted"/>
<reference evidence="1 2" key="1">
    <citation type="submission" date="2024-05" db="EMBL/GenBank/DDBJ databases">
        <title>Genome sequencing and assembly of Indian major carp, Cirrhinus mrigala (Hamilton, 1822).</title>
        <authorList>
            <person name="Mohindra V."/>
            <person name="Chowdhury L.M."/>
            <person name="Lal K."/>
            <person name="Jena J.K."/>
        </authorList>
    </citation>
    <scope>NUCLEOTIDE SEQUENCE [LARGE SCALE GENOMIC DNA]</scope>
    <source>
        <strain evidence="1">CM1030</strain>
        <tissue evidence="1">Blood</tissue>
    </source>
</reference>
<dbReference type="InterPro" id="IPR013320">
    <property type="entry name" value="ConA-like_dom_sf"/>
</dbReference>
<dbReference type="AlphaFoldDB" id="A0ABD0NPM6"/>
<evidence type="ECO:0000313" key="2">
    <source>
        <dbReference type="Proteomes" id="UP001529510"/>
    </source>
</evidence>
<accession>A0ABD0NPM6</accession>
<feature type="non-terminal residue" evidence="1">
    <location>
        <position position="1"/>
    </location>
</feature>